<dbReference type="Proteomes" id="UP000663671">
    <property type="component" value="Chromosome 1"/>
</dbReference>
<reference evidence="1" key="1">
    <citation type="submission" date="2021-01" db="EMBL/GenBank/DDBJ databases">
        <title>Chromosome-level genome assembly of a human fungal pathogen reveals clustering of transcriptionally co-regulated genes.</title>
        <authorList>
            <person name="Voorhies M."/>
            <person name="Cohen S."/>
            <person name="Shea T.P."/>
            <person name="Petrus S."/>
            <person name="Munoz J.F."/>
            <person name="Poplawski S."/>
            <person name="Goldman W.E."/>
            <person name="Michael T."/>
            <person name="Cuomo C.A."/>
            <person name="Sil A."/>
            <person name="Beyhan S."/>
        </authorList>
    </citation>
    <scope>NUCLEOTIDE SEQUENCE</scope>
    <source>
        <strain evidence="1">WU24</strain>
    </source>
</reference>
<organism evidence="1 2">
    <name type="scientific">Ajellomyces capsulatus</name>
    <name type="common">Darling's disease fungus</name>
    <name type="synonym">Histoplasma capsulatum</name>
    <dbReference type="NCBI Taxonomy" id="5037"/>
    <lineage>
        <taxon>Eukaryota</taxon>
        <taxon>Fungi</taxon>
        <taxon>Dikarya</taxon>
        <taxon>Ascomycota</taxon>
        <taxon>Pezizomycotina</taxon>
        <taxon>Eurotiomycetes</taxon>
        <taxon>Eurotiomycetidae</taxon>
        <taxon>Onygenales</taxon>
        <taxon>Ajellomycetaceae</taxon>
        <taxon>Histoplasma</taxon>
    </lineage>
</organism>
<gene>
    <name evidence="1" type="ORF">I7I51_00481</name>
</gene>
<dbReference type="VEuPathDB" id="FungiDB:I7I51_00481"/>
<name>A0A8A1MFH8_AJECA</name>
<evidence type="ECO:0000313" key="1">
    <source>
        <dbReference type="EMBL" id="QSS63423.1"/>
    </source>
</evidence>
<sequence>MAKMSSAKPSYLLSMPAPYYFFSVRHVLTFYSHTPYGKGVGYISLVEQRMVELTKRTLSLSSNDIFF</sequence>
<dbReference type="EMBL" id="CP069114">
    <property type="protein sequence ID" value="QSS63423.1"/>
    <property type="molecule type" value="Genomic_DNA"/>
</dbReference>
<protein>
    <submittedName>
        <fullName evidence="1">Regulatory protein</fullName>
    </submittedName>
</protein>
<accession>A0A8A1MFH8</accession>
<proteinExistence type="predicted"/>
<evidence type="ECO:0000313" key="2">
    <source>
        <dbReference type="Proteomes" id="UP000663671"/>
    </source>
</evidence>
<dbReference type="AlphaFoldDB" id="A0A8A1MFH8"/>